<evidence type="ECO:0000313" key="3">
    <source>
        <dbReference type="EMBL" id="GER71715.1"/>
    </source>
</evidence>
<proteinExistence type="inferred from homology"/>
<dbReference type="Pfam" id="PF06855">
    <property type="entry name" value="YozE_SAM_like"/>
    <property type="match status" value="1"/>
</dbReference>
<dbReference type="PIRSF" id="PIRSF037262">
    <property type="entry name" value="UCP037262"/>
    <property type="match status" value="1"/>
</dbReference>
<comment type="similarity">
    <text evidence="1">Belongs to the UPF0346 family.</text>
</comment>
<organism evidence="3 4">
    <name type="scientific">Weizmannia acidilactici</name>
    <dbReference type="NCBI Taxonomy" id="2607726"/>
    <lineage>
        <taxon>Bacteria</taxon>
        <taxon>Bacillati</taxon>
        <taxon>Bacillota</taxon>
        <taxon>Bacilli</taxon>
        <taxon>Bacillales</taxon>
        <taxon>Bacillaceae</taxon>
        <taxon>Heyndrickxia</taxon>
    </lineage>
</organism>
<comment type="caution">
    <text evidence="3">The sequence shown here is derived from an EMBL/GenBank/DDBJ whole genome shotgun (WGS) entry which is preliminary data.</text>
</comment>
<dbReference type="EMBL" id="BKZQ01000062">
    <property type="protein sequence ID" value="GER71715.1"/>
    <property type="molecule type" value="Genomic_DNA"/>
</dbReference>
<dbReference type="InterPro" id="IPR023089">
    <property type="entry name" value="YozE_SAM-like"/>
</dbReference>
<keyword evidence="4" id="KW-1185">Reference proteome</keyword>
<protein>
    <recommendedName>
        <fullName evidence="1">UPF0346 protein BpJC7_30180</fullName>
    </recommendedName>
</protein>
<evidence type="ECO:0000259" key="2">
    <source>
        <dbReference type="Pfam" id="PF06855"/>
    </source>
</evidence>
<dbReference type="SUPFAM" id="SSF140652">
    <property type="entry name" value="YozE-like"/>
    <property type="match status" value="1"/>
</dbReference>
<dbReference type="Proteomes" id="UP000391919">
    <property type="component" value="Unassembled WGS sequence"/>
</dbReference>
<gene>
    <name evidence="3" type="primary">yozE</name>
    <name evidence="3" type="ORF">BpJC7_30180</name>
</gene>
<sequence length="85" mass="9958">MSKQASKGKGIAMSKSFYQFLMKYRDPYLKDEMTAFANGAYHDHSFPKHSSDYHEISSYLELNGQYIPSMDIFDKAWEIYLSELK</sequence>
<dbReference type="InterPro" id="IPR036806">
    <property type="entry name" value="YozE_SAM-like_sf"/>
</dbReference>
<dbReference type="Gene3D" id="1.10.150.260">
    <property type="entry name" value="YozE SAM-like"/>
    <property type="match status" value="1"/>
</dbReference>
<evidence type="ECO:0000313" key="4">
    <source>
        <dbReference type="Proteomes" id="UP000391919"/>
    </source>
</evidence>
<dbReference type="HAMAP" id="MF_01538">
    <property type="entry name" value="UPF0346"/>
    <property type="match status" value="1"/>
</dbReference>
<dbReference type="NCBIfam" id="NF010193">
    <property type="entry name" value="PRK13672.1"/>
    <property type="match status" value="1"/>
</dbReference>
<name>A0A5J4JM05_9BACI</name>
<reference evidence="3 4" key="1">
    <citation type="submission" date="2019-09" db="EMBL/GenBank/DDBJ databases">
        <title>Draft genome sequence of Bacillus sp. JC-7.</title>
        <authorList>
            <person name="Tanaka N."/>
            <person name="Shiwa Y."/>
            <person name="Fujita N."/>
            <person name="Tanasupawat S."/>
        </authorList>
    </citation>
    <scope>NUCLEOTIDE SEQUENCE [LARGE SCALE GENOMIC DNA]</scope>
    <source>
        <strain evidence="3 4">JC-7</strain>
    </source>
</reference>
<feature type="domain" description="YozE SAM-like" evidence="2">
    <location>
        <begin position="16"/>
        <end position="81"/>
    </location>
</feature>
<dbReference type="AlphaFoldDB" id="A0A5J4JM05"/>
<dbReference type="InterPro" id="IPR010673">
    <property type="entry name" value="UPF0346"/>
</dbReference>
<evidence type="ECO:0000256" key="1">
    <source>
        <dbReference type="HAMAP-Rule" id="MF_01538"/>
    </source>
</evidence>
<accession>A0A5J4JM05</accession>